<reference evidence="2" key="1">
    <citation type="journal article" date="2009" name="Rice">
        <title>De Novo Next Generation Sequencing of Plant Genomes.</title>
        <authorList>
            <person name="Rounsley S."/>
            <person name="Marri P.R."/>
            <person name="Yu Y."/>
            <person name="He R."/>
            <person name="Sisneros N."/>
            <person name="Goicoechea J.L."/>
            <person name="Lee S.J."/>
            <person name="Angelova A."/>
            <person name="Kudrna D."/>
            <person name="Luo M."/>
            <person name="Affourtit J."/>
            <person name="Desany B."/>
            <person name="Knight J."/>
            <person name="Niazi F."/>
            <person name="Egholm M."/>
            <person name="Wing R.A."/>
        </authorList>
    </citation>
    <scope>NUCLEOTIDE SEQUENCE [LARGE SCALE GENOMIC DNA]</scope>
    <source>
        <strain evidence="2">cv. IRGC 105608</strain>
    </source>
</reference>
<feature type="region of interest" description="Disordered" evidence="1">
    <location>
        <begin position="66"/>
        <end position="98"/>
    </location>
</feature>
<dbReference type="EnsemblPlants" id="OBART10G05440.1">
    <property type="protein sequence ID" value="OBART10G05440.1"/>
    <property type="gene ID" value="OBART10G05440"/>
</dbReference>
<keyword evidence="3" id="KW-1185">Reference proteome</keyword>
<dbReference type="HOGENOM" id="CLU_2336952_0_0_1"/>
<protein>
    <submittedName>
        <fullName evidence="2">Uncharacterized protein</fullName>
    </submittedName>
</protein>
<evidence type="ECO:0000313" key="3">
    <source>
        <dbReference type="Proteomes" id="UP000026960"/>
    </source>
</evidence>
<reference evidence="2" key="2">
    <citation type="submission" date="2015-03" db="UniProtKB">
        <authorList>
            <consortium name="EnsemblPlants"/>
        </authorList>
    </citation>
    <scope>IDENTIFICATION</scope>
</reference>
<dbReference type="PaxDb" id="65489-OBART10G05440.1"/>
<evidence type="ECO:0000313" key="2">
    <source>
        <dbReference type="EnsemblPlants" id="OBART10G05440.1"/>
    </source>
</evidence>
<proteinExistence type="predicted"/>
<evidence type="ECO:0000256" key="1">
    <source>
        <dbReference type="SAM" id="MobiDB-lite"/>
    </source>
</evidence>
<name>A0A0D3HC57_9ORYZ</name>
<feature type="region of interest" description="Disordered" evidence="1">
    <location>
        <begin position="15"/>
        <end position="39"/>
    </location>
</feature>
<dbReference type="Proteomes" id="UP000026960">
    <property type="component" value="Chromosome 10"/>
</dbReference>
<organism evidence="2">
    <name type="scientific">Oryza barthii</name>
    <dbReference type="NCBI Taxonomy" id="65489"/>
    <lineage>
        <taxon>Eukaryota</taxon>
        <taxon>Viridiplantae</taxon>
        <taxon>Streptophyta</taxon>
        <taxon>Embryophyta</taxon>
        <taxon>Tracheophyta</taxon>
        <taxon>Spermatophyta</taxon>
        <taxon>Magnoliopsida</taxon>
        <taxon>Liliopsida</taxon>
        <taxon>Poales</taxon>
        <taxon>Poaceae</taxon>
        <taxon>BOP clade</taxon>
        <taxon>Oryzoideae</taxon>
        <taxon>Oryzeae</taxon>
        <taxon>Oryzinae</taxon>
        <taxon>Oryza</taxon>
    </lineage>
</organism>
<dbReference type="AlphaFoldDB" id="A0A0D3HC57"/>
<dbReference type="Gramene" id="OBART10G05440.1">
    <property type="protein sequence ID" value="OBART10G05440.1"/>
    <property type="gene ID" value="OBART10G05440"/>
</dbReference>
<accession>A0A0D3HC57</accession>
<sequence length="98" mass="10483">MSRVAASCGEAAMAEGNSMPYDHQSMPTSCPPPRATSGATYSCVPTNELDCATRFSATAWPSFMAYSHEDDEPTHSPSSDVPDADVVDEGEVPRAERR</sequence>